<evidence type="ECO:0000256" key="1">
    <source>
        <dbReference type="ARBA" id="ARBA00009744"/>
    </source>
</evidence>
<dbReference type="AlphaFoldDB" id="A0A9N7RAD6"/>
<dbReference type="PANTHER" id="PTHR31213">
    <property type="entry name" value="OS08G0374000 PROTEIN-RELATED"/>
    <property type="match status" value="1"/>
</dbReference>
<dbReference type="InterPro" id="IPR023393">
    <property type="entry name" value="START-like_dom_sf"/>
</dbReference>
<feature type="domain" description="Bet v I/Major latex protein" evidence="3">
    <location>
        <begin position="4"/>
        <end position="92"/>
    </location>
</feature>
<dbReference type="GO" id="GO:0004864">
    <property type="term" value="F:protein phosphatase inhibitor activity"/>
    <property type="evidence" value="ECO:0007669"/>
    <property type="project" value="InterPro"/>
</dbReference>
<comment type="similarity">
    <text evidence="1 2">Belongs to the BetVI family.</text>
</comment>
<evidence type="ECO:0000259" key="3">
    <source>
        <dbReference type="Pfam" id="PF00407"/>
    </source>
</evidence>
<evidence type="ECO:0000313" key="5">
    <source>
        <dbReference type="Proteomes" id="UP001153555"/>
    </source>
</evidence>
<dbReference type="EMBL" id="CACSLK010017620">
    <property type="protein sequence ID" value="CAA0818674.1"/>
    <property type="molecule type" value="Genomic_DNA"/>
</dbReference>
<name>A0A9N7RAD6_STRHE</name>
<dbReference type="OrthoDB" id="877951at2759"/>
<dbReference type="FunFam" id="3.30.530.20:FF:000007">
    <property type="entry name" value="Major pollen allergen Bet v 1-A"/>
    <property type="match status" value="1"/>
</dbReference>
<dbReference type="InterPro" id="IPR050279">
    <property type="entry name" value="Plant_def-hormone_signal"/>
</dbReference>
<dbReference type="PROSITE" id="PS00451">
    <property type="entry name" value="PATHOGENESIS_BETVI"/>
    <property type="match status" value="1"/>
</dbReference>
<comment type="caution">
    <text evidence="4">The sequence shown here is derived from an EMBL/GenBank/DDBJ whole genome shotgun (WGS) entry which is preliminary data.</text>
</comment>
<dbReference type="Pfam" id="PF00407">
    <property type="entry name" value="Bet_v_1"/>
    <property type="match status" value="1"/>
</dbReference>
<dbReference type="InterPro" id="IPR000916">
    <property type="entry name" value="Bet_v_I/MLP"/>
</dbReference>
<reference evidence="4" key="1">
    <citation type="submission" date="2019-12" db="EMBL/GenBank/DDBJ databases">
        <authorList>
            <person name="Scholes J."/>
        </authorList>
    </citation>
    <scope>NUCLEOTIDE SEQUENCE</scope>
</reference>
<dbReference type="GO" id="GO:0038023">
    <property type="term" value="F:signaling receptor activity"/>
    <property type="evidence" value="ECO:0007669"/>
    <property type="project" value="InterPro"/>
</dbReference>
<accession>A0A9N7RAD6</accession>
<dbReference type="PRINTS" id="PR00634">
    <property type="entry name" value="BETALLERGEN"/>
</dbReference>
<dbReference type="GO" id="GO:0005634">
    <property type="term" value="C:nucleus"/>
    <property type="evidence" value="ECO:0007669"/>
    <property type="project" value="TreeGrafter"/>
</dbReference>
<gene>
    <name evidence="4" type="ORF">SHERM_17565</name>
</gene>
<sequence length="98" mass="10940">APFKYMSSRIEAIDQTNCVCKYALIDGDVLGDKLEKICYEIKIEASEDGGSVIKIDKEYHTKGDAEITEEEVKFGTEQVQGLYKACEDYLIANPHVCA</sequence>
<evidence type="ECO:0000256" key="2">
    <source>
        <dbReference type="RuleBase" id="RU000409"/>
    </source>
</evidence>
<keyword evidence="5" id="KW-1185">Reference proteome</keyword>
<dbReference type="GO" id="GO:0010427">
    <property type="term" value="F:abscisic acid binding"/>
    <property type="evidence" value="ECO:0007669"/>
    <property type="project" value="InterPro"/>
</dbReference>
<evidence type="ECO:0000313" key="4">
    <source>
        <dbReference type="EMBL" id="CAA0818674.1"/>
    </source>
</evidence>
<dbReference type="GO" id="GO:0009738">
    <property type="term" value="P:abscisic acid-activated signaling pathway"/>
    <property type="evidence" value="ECO:0007669"/>
    <property type="project" value="InterPro"/>
</dbReference>
<dbReference type="GO" id="GO:0006952">
    <property type="term" value="P:defense response"/>
    <property type="evidence" value="ECO:0007669"/>
    <property type="project" value="UniProtKB-KW"/>
</dbReference>
<dbReference type="Gene3D" id="3.30.530.20">
    <property type="match status" value="1"/>
</dbReference>
<keyword evidence="2" id="KW-0611">Plant defense</keyword>
<keyword evidence="2" id="KW-0568">Pathogenesis-related protein</keyword>
<dbReference type="CDD" id="cd07816">
    <property type="entry name" value="Bet_v1-like"/>
    <property type="match status" value="1"/>
</dbReference>
<dbReference type="InterPro" id="IPR024949">
    <property type="entry name" value="Bet_v_I_allergen"/>
</dbReference>
<dbReference type="PANTHER" id="PTHR31213:SF157">
    <property type="entry name" value="MAJOR ALLERGEN MAL D 1-LIKE"/>
    <property type="match status" value="1"/>
</dbReference>
<protein>
    <recommendedName>
        <fullName evidence="3">Bet v I/Major latex protein domain-containing protein</fullName>
    </recommendedName>
</protein>
<feature type="non-terminal residue" evidence="4">
    <location>
        <position position="1"/>
    </location>
</feature>
<organism evidence="4 5">
    <name type="scientific">Striga hermonthica</name>
    <name type="common">Purple witchweed</name>
    <name type="synonym">Buchnera hermonthica</name>
    <dbReference type="NCBI Taxonomy" id="68872"/>
    <lineage>
        <taxon>Eukaryota</taxon>
        <taxon>Viridiplantae</taxon>
        <taxon>Streptophyta</taxon>
        <taxon>Embryophyta</taxon>
        <taxon>Tracheophyta</taxon>
        <taxon>Spermatophyta</taxon>
        <taxon>Magnoliopsida</taxon>
        <taxon>eudicotyledons</taxon>
        <taxon>Gunneridae</taxon>
        <taxon>Pentapetalae</taxon>
        <taxon>asterids</taxon>
        <taxon>lamiids</taxon>
        <taxon>Lamiales</taxon>
        <taxon>Orobanchaceae</taxon>
        <taxon>Buchnereae</taxon>
        <taxon>Striga</taxon>
    </lineage>
</organism>
<proteinExistence type="inferred from homology"/>
<dbReference type="Proteomes" id="UP001153555">
    <property type="component" value="Unassembled WGS sequence"/>
</dbReference>
<dbReference type="GO" id="GO:0005737">
    <property type="term" value="C:cytoplasm"/>
    <property type="evidence" value="ECO:0007669"/>
    <property type="project" value="TreeGrafter"/>
</dbReference>
<dbReference type="SUPFAM" id="SSF55961">
    <property type="entry name" value="Bet v1-like"/>
    <property type="match status" value="1"/>
</dbReference>